<dbReference type="AlphaFoldDB" id="D3U592"/>
<gene>
    <name evidence="2" type="ORF">gBE215768</name>
</gene>
<evidence type="ECO:0000313" key="2">
    <source>
        <dbReference type="EMBL" id="ACZ01962.1"/>
    </source>
</evidence>
<evidence type="ECO:0000256" key="1">
    <source>
        <dbReference type="SAM" id="MobiDB-lite"/>
    </source>
</evidence>
<protein>
    <submittedName>
        <fullName evidence="2">Uncharacterized protein</fullName>
    </submittedName>
</protein>
<organism evidence="2">
    <name type="scientific">Hordeum vulgare subsp. vulgare</name>
    <name type="common">Domesticated barley</name>
    <dbReference type="NCBI Taxonomy" id="112509"/>
    <lineage>
        <taxon>Eukaryota</taxon>
        <taxon>Viridiplantae</taxon>
        <taxon>Streptophyta</taxon>
        <taxon>Embryophyta</taxon>
        <taxon>Tracheophyta</taxon>
        <taxon>Spermatophyta</taxon>
        <taxon>Magnoliopsida</taxon>
        <taxon>Liliopsida</taxon>
        <taxon>Poales</taxon>
        <taxon>Poaceae</taxon>
        <taxon>BOP clade</taxon>
        <taxon>Pooideae</taxon>
        <taxon>Triticodae</taxon>
        <taxon>Triticeae</taxon>
        <taxon>Hordeinae</taxon>
        <taxon>Hordeum</taxon>
    </lineage>
</organism>
<feature type="non-terminal residue" evidence="2">
    <location>
        <position position="1"/>
    </location>
</feature>
<sequence length="33" mass="3685">RRNLHGVVPEEVLPGRVPPDERGQSGRLQLLPL</sequence>
<name>D3U592_HORVV</name>
<dbReference type="EMBL" id="FJ767840">
    <property type="protein sequence ID" value="ACZ01962.1"/>
    <property type="molecule type" value="Genomic_DNA"/>
</dbReference>
<reference evidence="2" key="1">
    <citation type="journal article" date="2010" name="Genome">
        <title>Segmental chromosomal duplications harbouring group IV CONSTANS-like genes in cereals.</title>
        <authorList>
            <person name="Cockram J."/>
            <person name="Howells R.M."/>
            <person name="O'Sullivan D.M."/>
        </authorList>
    </citation>
    <scope>NUCLEOTIDE SEQUENCE</scope>
</reference>
<proteinExistence type="predicted"/>
<accession>D3U592</accession>
<feature type="non-terminal residue" evidence="2">
    <location>
        <position position="33"/>
    </location>
</feature>
<feature type="region of interest" description="Disordered" evidence="1">
    <location>
        <begin position="1"/>
        <end position="33"/>
    </location>
</feature>